<dbReference type="EMBL" id="NNSR01000013">
    <property type="protein sequence ID" value="PKD32721.1"/>
    <property type="molecule type" value="Genomic_DNA"/>
</dbReference>
<feature type="transmembrane region" description="Helical" evidence="1">
    <location>
        <begin position="12"/>
        <end position="34"/>
    </location>
</feature>
<feature type="transmembrane region" description="Helical" evidence="1">
    <location>
        <begin position="113"/>
        <end position="139"/>
    </location>
</feature>
<dbReference type="AlphaFoldDB" id="A0A2N0V0H0"/>
<keyword evidence="1" id="KW-1133">Transmembrane helix</keyword>
<evidence type="ECO:0000256" key="1">
    <source>
        <dbReference type="SAM" id="Phobius"/>
    </source>
</evidence>
<protein>
    <recommendedName>
        <fullName evidence="4">ABC-2 family transporter protein</fullName>
    </recommendedName>
</protein>
<feature type="transmembrane region" description="Helical" evidence="1">
    <location>
        <begin position="159"/>
        <end position="183"/>
    </location>
</feature>
<keyword evidence="3" id="KW-1185">Reference proteome</keyword>
<feature type="transmembrane region" description="Helical" evidence="1">
    <location>
        <begin position="222"/>
        <end position="245"/>
    </location>
</feature>
<keyword evidence="1" id="KW-0812">Transmembrane</keyword>
<reference evidence="2" key="1">
    <citation type="journal article" date="2018" name="Environ. Microbiol.">
        <title>Sporulation capability and amylosome conservation among diverse human colonic and rumen isolates of the keystone starch-degrader Ruminococcus bromii.</title>
        <authorList>
            <person name="Mukhopadhya I."/>
            <person name="Morais S."/>
            <person name="Laverde-Gomez J."/>
            <person name="Sheridan P.O."/>
            <person name="Walker A.W."/>
            <person name="Kelly W."/>
            <person name="Klieve A.V."/>
            <person name="Ouwerkerk D."/>
            <person name="Duncan S.H."/>
            <person name="Louis P."/>
            <person name="Koropatkin N."/>
            <person name="Cockburn D."/>
            <person name="Kibler R."/>
            <person name="Cooper P.J."/>
            <person name="Sandoval C."/>
            <person name="Crost E."/>
            <person name="Juge N."/>
            <person name="Bayer E.A."/>
            <person name="Flint H.J."/>
        </authorList>
    </citation>
    <scope>NUCLEOTIDE SEQUENCE [LARGE SCALE GENOMIC DNA]</scope>
    <source>
        <strain evidence="2">ATCC 27255</strain>
    </source>
</reference>
<gene>
    <name evidence="2" type="ORF">RBATCC27255_00034</name>
</gene>
<name>A0A2N0V0H0_9FIRM</name>
<dbReference type="Proteomes" id="UP000233425">
    <property type="component" value="Unassembled WGS sequence"/>
</dbReference>
<dbReference type="RefSeq" id="WP_101028224.1">
    <property type="nucleotide sequence ID" value="NZ_CABMMZ010000013.1"/>
</dbReference>
<sequence>MSYYITRIFNNKLKLGVILFIFVAPILDILMALVDVFKGASVPVPGLVTFLGSFMTAGLQGVLTGYLPLFLAIIVADDCIEDYRIGYKNILVTKRGKNKYFALNMLKSFTVSFFVLIIPLLLNLLMVHIVFAGGTYIPADVEMLKSESNLLQSYSNPMFYNILYILVFSFIGGIVGSGATALAMAFPNRFILYPLAFILWYISTAIKPSIIGALTPFTVYPLSHYTFTIIFVVAINIIAVLFSFFKVTKYDQV</sequence>
<proteinExistence type="predicted"/>
<comment type="caution">
    <text evidence="2">The sequence shown here is derived from an EMBL/GenBank/DDBJ whole genome shotgun (WGS) entry which is preliminary data.</text>
</comment>
<keyword evidence="1" id="KW-0472">Membrane</keyword>
<feature type="transmembrane region" description="Helical" evidence="1">
    <location>
        <begin position="190"/>
        <end position="210"/>
    </location>
</feature>
<evidence type="ECO:0000313" key="2">
    <source>
        <dbReference type="EMBL" id="PKD32721.1"/>
    </source>
</evidence>
<accession>A0A2N0V0H0</accession>
<evidence type="ECO:0000313" key="3">
    <source>
        <dbReference type="Proteomes" id="UP000233425"/>
    </source>
</evidence>
<feature type="transmembrane region" description="Helical" evidence="1">
    <location>
        <begin position="54"/>
        <end position="76"/>
    </location>
</feature>
<organism evidence="2 3">
    <name type="scientific">Ruminococcus bromii</name>
    <dbReference type="NCBI Taxonomy" id="40518"/>
    <lineage>
        <taxon>Bacteria</taxon>
        <taxon>Bacillati</taxon>
        <taxon>Bacillota</taxon>
        <taxon>Clostridia</taxon>
        <taxon>Eubacteriales</taxon>
        <taxon>Oscillospiraceae</taxon>
        <taxon>Ruminococcus</taxon>
    </lineage>
</organism>
<evidence type="ECO:0008006" key="4">
    <source>
        <dbReference type="Google" id="ProtNLM"/>
    </source>
</evidence>